<evidence type="ECO:0000313" key="3">
    <source>
        <dbReference type="EMBL" id="KNZ64603.1"/>
    </source>
</evidence>
<feature type="compositionally biased region" description="Polar residues" evidence="2">
    <location>
        <begin position="70"/>
        <end position="84"/>
    </location>
</feature>
<evidence type="ECO:0000256" key="2">
    <source>
        <dbReference type="SAM" id="MobiDB-lite"/>
    </source>
</evidence>
<sequence length="421" mass="47273">MSSDNNNFQAIQTSTDEATNQLLPQFQMMLNTALDQQAAKYENTMKQMAEELKLFRMNSTQPPPAAGVSATGNTQDKTLATSQSKGKKPNLPSSVSAKKPDPPQNRRAEPDPPQTQRAEAVATTLRKLPSSTKIGPRGSLKNASPSTSKRATHQMMLEDYPDDFLDTKECLFTHIQLLWGIIEVSTSPPPANLEFFQQLGTTSFTLMKPTFTTCTIIWPKMVFDAGDPTLRKVPKAFSTQLVKFLLSTPFDKCRLLVDTSMNFNHKYIKNMARFINRYNHYVHHLSSKKNRAHVSRRNSSCHLMILVTNFYFPQLFDSRYKFAARMSSLNRTPYILSISTRALSIRPKNIGLASLTITGLLSCNLSLTSQLSCTRAKQEPNSWSSVATPSARSVPPSFYRCLGLPQYPHTHKKRDSRNIGL</sequence>
<name>A0A0L6VV22_9BASI</name>
<reference evidence="3 4" key="1">
    <citation type="submission" date="2015-08" db="EMBL/GenBank/DDBJ databases">
        <title>Next Generation Sequencing and Analysis of the Genome of Puccinia sorghi L Schw, the Causal Agent of Maize Common Rust.</title>
        <authorList>
            <person name="Rochi L."/>
            <person name="Burguener G."/>
            <person name="Darino M."/>
            <person name="Turjanski A."/>
            <person name="Kreff E."/>
            <person name="Dieguez M.J."/>
            <person name="Sacco F."/>
        </authorList>
    </citation>
    <scope>NUCLEOTIDE SEQUENCE [LARGE SCALE GENOMIC DNA]</scope>
    <source>
        <strain evidence="3 4">RO10H11247</strain>
    </source>
</reference>
<feature type="coiled-coil region" evidence="1">
    <location>
        <begin position="31"/>
        <end position="58"/>
    </location>
</feature>
<keyword evidence="1" id="KW-0175">Coiled coil</keyword>
<protein>
    <submittedName>
        <fullName evidence="3">Uncharacterized protein</fullName>
    </submittedName>
</protein>
<dbReference type="STRING" id="27349.A0A0L6VV22"/>
<keyword evidence="4" id="KW-1185">Reference proteome</keyword>
<dbReference type="VEuPathDB" id="FungiDB:VP01_1010g8"/>
<dbReference type="AlphaFoldDB" id="A0A0L6VV22"/>
<accession>A0A0L6VV22</accession>
<feature type="region of interest" description="Disordered" evidence="2">
    <location>
        <begin position="59"/>
        <end position="151"/>
    </location>
</feature>
<dbReference type="Proteomes" id="UP000037035">
    <property type="component" value="Unassembled WGS sequence"/>
</dbReference>
<gene>
    <name evidence="3" type="ORF">VP01_1010g8</name>
</gene>
<organism evidence="3 4">
    <name type="scientific">Puccinia sorghi</name>
    <dbReference type="NCBI Taxonomy" id="27349"/>
    <lineage>
        <taxon>Eukaryota</taxon>
        <taxon>Fungi</taxon>
        <taxon>Dikarya</taxon>
        <taxon>Basidiomycota</taxon>
        <taxon>Pucciniomycotina</taxon>
        <taxon>Pucciniomycetes</taxon>
        <taxon>Pucciniales</taxon>
        <taxon>Pucciniaceae</taxon>
        <taxon>Puccinia</taxon>
    </lineage>
</organism>
<proteinExistence type="predicted"/>
<dbReference type="EMBL" id="LAVV01000122">
    <property type="protein sequence ID" value="KNZ64603.1"/>
    <property type="molecule type" value="Genomic_DNA"/>
</dbReference>
<evidence type="ECO:0000313" key="4">
    <source>
        <dbReference type="Proteomes" id="UP000037035"/>
    </source>
</evidence>
<feature type="compositionally biased region" description="Basic and acidic residues" evidence="2">
    <location>
        <begin position="98"/>
        <end position="110"/>
    </location>
</feature>
<comment type="caution">
    <text evidence="3">The sequence shown here is derived from an EMBL/GenBank/DDBJ whole genome shotgun (WGS) entry which is preliminary data.</text>
</comment>
<evidence type="ECO:0000256" key="1">
    <source>
        <dbReference type="SAM" id="Coils"/>
    </source>
</evidence>